<dbReference type="InterPro" id="IPR001586">
    <property type="entry name" value="Beta-lactam_class-C_AS"/>
</dbReference>
<dbReference type="PANTHER" id="PTHR46825:SF8">
    <property type="entry name" value="BETA-LACTAMASE-RELATED"/>
    <property type="match status" value="1"/>
</dbReference>
<dbReference type="EMBL" id="SNYH01000001">
    <property type="protein sequence ID" value="TDQ29701.1"/>
    <property type="molecule type" value="Genomic_DNA"/>
</dbReference>
<keyword evidence="3 5" id="KW-0378">Hydrolase</keyword>
<comment type="catalytic activity">
    <reaction evidence="1 5">
        <text>a beta-lactam + H2O = a substituted beta-amino acid</text>
        <dbReference type="Rhea" id="RHEA:20401"/>
        <dbReference type="ChEBI" id="CHEBI:15377"/>
        <dbReference type="ChEBI" id="CHEBI:35627"/>
        <dbReference type="ChEBI" id="CHEBI:140347"/>
        <dbReference type="EC" id="3.5.2.6"/>
    </reaction>
</comment>
<accession>A0A4R6THY6</accession>
<feature type="domain" description="Beta-lactamase-related" evidence="6">
    <location>
        <begin position="87"/>
        <end position="352"/>
    </location>
</feature>
<dbReference type="InterPro" id="IPR012338">
    <property type="entry name" value="Beta-lactam/transpept-like"/>
</dbReference>
<dbReference type="AlphaFoldDB" id="A0A4R6THY6"/>
<dbReference type="GO" id="GO:0046677">
    <property type="term" value="P:response to antibiotic"/>
    <property type="evidence" value="ECO:0007669"/>
    <property type="project" value="UniProtKB-UniRule"/>
</dbReference>
<evidence type="ECO:0000256" key="5">
    <source>
        <dbReference type="RuleBase" id="RU361140"/>
    </source>
</evidence>
<evidence type="ECO:0000313" key="7">
    <source>
        <dbReference type="EMBL" id="TDQ29701.1"/>
    </source>
</evidence>
<proteinExistence type="inferred from homology"/>
<dbReference type="Gene3D" id="3.40.710.10">
    <property type="entry name" value="DD-peptidase/beta-lactamase superfamily"/>
    <property type="match status" value="1"/>
</dbReference>
<dbReference type="GO" id="GO:0017001">
    <property type="term" value="P:antibiotic catabolic process"/>
    <property type="evidence" value="ECO:0007669"/>
    <property type="project" value="InterPro"/>
</dbReference>
<dbReference type="SUPFAM" id="SSF56601">
    <property type="entry name" value="beta-lactamase/transpeptidase-like"/>
    <property type="match status" value="1"/>
</dbReference>
<organism evidence="7 8">
    <name type="scientific">Tenacibaculum caenipelagi</name>
    <dbReference type="NCBI Taxonomy" id="1325435"/>
    <lineage>
        <taxon>Bacteria</taxon>
        <taxon>Pseudomonadati</taxon>
        <taxon>Bacteroidota</taxon>
        <taxon>Flavobacteriia</taxon>
        <taxon>Flavobacteriales</taxon>
        <taxon>Flavobacteriaceae</taxon>
        <taxon>Tenacibaculum</taxon>
    </lineage>
</organism>
<dbReference type="GO" id="GO:0030288">
    <property type="term" value="C:outer membrane-bounded periplasmic space"/>
    <property type="evidence" value="ECO:0007669"/>
    <property type="project" value="InterPro"/>
</dbReference>
<dbReference type="Proteomes" id="UP000295390">
    <property type="component" value="Unassembled WGS sequence"/>
</dbReference>
<evidence type="ECO:0000256" key="2">
    <source>
        <dbReference type="ARBA" id="ARBA00007840"/>
    </source>
</evidence>
<comment type="similarity">
    <text evidence="2 5">Belongs to the class-C beta-lactamase family.</text>
</comment>
<evidence type="ECO:0000256" key="3">
    <source>
        <dbReference type="ARBA" id="ARBA00022801"/>
    </source>
</evidence>
<keyword evidence="4 5" id="KW-0046">Antibiotic resistance</keyword>
<dbReference type="PROSITE" id="PS00336">
    <property type="entry name" value="BETA_LACTAMASE_C"/>
    <property type="match status" value="1"/>
</dbReference>
<dbReference type="EC" id="3.5.2.6" evidence="5"/>
<gene>
    <name evidence="7" type="ORF">DFQ07_0020</name>
</gene>
<keyword evidence="8" id="KW-1185">Reference proteome</keyword>
<reference evidence="7 8" key="1">
    <citation type="submission" date="2019-03" db="EMBL/GenBank/DDBJ databases">
        <title>Genomic Encyclopedia of Type Strains, Phase III (KMG-III): the genomes of soil and plant-associated and newly described type strains.</title>
        <authorList>
            <person name="Whitman W."/>
        </authorList>
    </citation>
    <scope>NUCLEOTIDE SEQUENCE [LARGE SCALE GENOMIC DNA]</scope>
    <source>
        <strain evidence="7 8">CECT 8283</strain>
    </source>
</reference>
<dbReference type="OrthoDB" id="9793489at2"/>
<dbReference type="PANTHER" id="PTHR46825">
    <property type="entry name" value="D-ALANYL-D-ALANINE-CARBOXYPEPTIDASE/ENDOPEPTIDASE AMPH"/>
    <property type="match status" value="1"/>
</dbReference>
<dbReference type="GO" id="GO:0008800">
    <property type="term" value="F:beta-lactamase activity"/>
    <property type="evidence" value="ECO:0007669"/>
    <property type="project" value="UniProtKB-UniRule"/>
</dbReference>
<dbReference type="InterPro" id="IPR050491">
    <property type="entry name" value="AmpC-like"/>
</dbReference>
<dbReference type="RefSeq" id="WP_133534257.1">
    <property type="nucleotide sequence ID" value="NZ_SNYH01000001.1"/>
</dbReference>
<evidence type="ECO:0000313" key="8">
    <source>
        <dbReference type="Proteomes" id="UP000295390"/>
    </source>
</evidence>
<protein>
    <recommendedName>
        <fullName evidence="5">Beta-lactamase</fullName>
        <ecNumber evidence="5">3.5.2.6</ecNumber>
    </recommendedName>
</protein>
<dbReference type="Pfam" id="PF00144">
    <property type="entry name" value="Beta-lactamase"/>
    <property type="match status" value="1"/>
</dbReference>
<evidence type="ECO:0000256" key="1">
    <source>
        <dbReference type="ARBA" id="ARBA00001526"/>
    </source>
</evidence>
<dbReference type="InterPro" id="IPR001466">
    <property type="entry name" value="Beta-lactam-related"/>
</dbReference>
<evidence type="ECO:0000256" key="4">
    <source>
        <dbReference type="ARBA" id="ARBA00023251"/>
    </source>
</evidence>
<name>A0A4R6THY6_9FLAO</name>
<comment type="caution">
    <text evidence="7">The sequence shown here is derived from an EMBL/GenBank/DDBJ whole genome shotgun (WGS) entry which is preliminary data.</text>
</comment>
<evidence type="ECO:0000259" key="6">
    <source>
        <dbReference type="Pfam" id="PF00144"/>
    </source>
</evidence>
<sequence>MKIVFKKKFVLVVIFLLASHIRGQVKIAEKGNYFKSIALKAKEAELLFEQVKVFPNESEFSIAIIEKGKTKFVGLKRVNDTIIQVENSKKVFEIGSISKVFTATLLTNFVQENRLELTADVQKYLGFNIRTDQKITFKELVNHTSGLPRLPSNLNLLVVDKKNPYKNYDLEKLKQYLTQEVKLKQKPGAKYGYSNLGAGLLGFILEEVSKSNYETLVQEKIFSKYKMTSSTTDRKIVKDKLVKGLNKLGKETQNWDMNVLVGAGGILSSVNDLAKFGKAQFKKENKELKLTQQPTFKINENMAIGLGWHIITNRKGEDFIWHNGGTGGYSSSMALDVDGENGVIILSNVSAFHRQKKNIDKLCLGLVKALNE</sequence>